<evidence type="ECO:0000313" key="5">
    <source>
        <dbReference type="EMBL" id="NJQ00179.1"/>
    </source>
</evidence>
<reference evidence="5 6" key="1">
    <citation type="submission" date="2020-03" db="EMBL/GenBank/DDBJ databases">
        <title>WGS of actinomycetes isolated from Thailand.</title>
        <authorList>
            <person name="Thawai C."/>
        </authorList>
    </citation>
    <scope>NUCLEOTIDE SEQUENCE [LARGE SCALE GENOMIC DNA]</scope>
    <source>
        <strain evidence="5 6">PLAI 1-29</strain>
    </source>
</reference>
<dbReference type="Pfam" id="PF08223">
    <property type="entry name" value="PaaX_C"/>
    <property type="match status" value="1"/>
</dbReference>
<evidence type="ECO:0000313" key="6">
    <source>
        <dbReference type="Proteomes" id="UP000695264"/>
    </source>
</evidence>
<feature type="region of interest" description="Disordered" evidence="1">
    <location>
        <begin position="210"/>
        <end position="264"/>
    </location>
</feature>
<dbReference type="Proteomes" id="UP000695264">
    <property type="component" value="Unassembled WGS sequence"/>
</dbReference>
<dbReference type="EMBL" id="JAATEN010000004">
    <property type="protein sequence ID" value="NJQ00179.1"/>
    <property type="molecule type" value="Genomic_DNA"/>
</dbReference>
<dbReference type="RefSeq" id="WP_168100805.1">
    <property type="nucleotide sequence ID" value="NZ_JAATEN010000004.1"/>
</dbReference>
<comment type="caution">
    <text evidence="5">The sequence shown here is derived from an EMBL/GenBank/DDBJ whole genome shotgun (WGS) entry which is preliminary data.</text>
</comment>
<dbReference type="Gene3D" id="1.10.10.10">
    <property type="entry name" value="Winged helix-like DNA-binding domain superfamily/Winged helix DNA-binding domain"/>
    <property type="match status" value="1"/>
</dbReference>
<dbReference type="PANTHER" id="PTHR30319">
    <property type="entry name" value="PHENYLACETIC ACID REGULATOR-RELATED TRANSCRIPTIONAL REPRESSOR"/>
    <property type="match status" value="1"/>
</dbReference>
<feature type="compositionally biased region" description="Low complexity" evidence="1">
    <location>
        <begin position="220"/>
        <end position="241"/>
    </location>
</feature>
<dbReference type="InterPro" id="IPR012906">
    <property type="entry name" value="PaaX-like_N"/>
</dbReference>
<dbReference type="InterPro" id="IPR013225">
    <property type="entry name" value="PaaX_C"/>
</dbReference>
<dbReference type="InterPro" id="IPR048846">
    <property type="entry name" value="PaaX-like_central"/>
</dbReference>
<feature type="domain" description="Transcriptional repressor PaaX-like C-terminal" evidence="3">
    <location>
        <begin position="267"/>
        <end position="316"/>
    </location>
</feature>
<evidence type="ECO:0000259" key="4">
    <source>
        <dbReference type="Pfam" id="PF20803"/>
    </source>
</evidence>
<evidence type="ECO:0000256" key="1">
    <source>
        <dbReference type="SAM" id="MobiDB-lite"/>
    </source>
</evidence>
<protein>
    <submittedName>
        <fullName evidence="5">PaaX family transcriptional regulator</fullName>
    </submittedName>
</protein>
<dbReference type="Pfam" id="PF07848">
    <property type="entry name" value="PaaX"/>
    <property type="match status" value="1"/>
</dbReference>
<dbReference type="InterPro" id="IPR036388">
    <property type="entry name" value="WH-like_DNA-bd_sf"/>
</dbReference>
<proteinExistence type="predicted"/>
<dbReference type="PANTHER" id="PTHR30319:SF1">
    <property type="entry name" value="TRANSCRIPTIONAL REPRESSOR PAAX"/>
    <property type="match status" value="1"/>
</dbReference>
<accession>A0ABX1BR17</accession>
<name>A0ABX1BR17_9ACTN</name>
<organism evidence="5 6">
    <name type="scientific">Streptomyces zingiberis</name>
    <dbReference type="NCBI Taxonomy" id="2053010"/>
    <lineage>
        <taxon>Bacteria</taxon>
        <taxon>Bacillati</taxon>
        <taxon>Actinomycetota</taxon>
        <taxon>Actinomycetes</taxon>
        <taxon>Kitasatosporales</taxon>
        <taxon>Streptomycetaceae</taxon>
        <taxon>Streptomyces</taxon>
    </lineage>
</organism>
<feature type="domain" description="Transcriptional repressor PaaX-like central Cas2-like" evidence="4">
    <location>
        <begin position="104"/>
        <end position="183"/>
    </location>
</feature>
<dbReference type="Gene3D" id="1.20.58.1460">
    <property type="match status" value="1"/>
</dbReference>
<dbReference type="InterPro" id="IPR011965">
    <property type="entry name" value="PaaX_trns_reg"/>
</dbReference>
<keyword evidence="6" id="KW-1185">Reference proteome</keyword>
<feature type="domain" description="Transcriptional repressor PaaX-like N-terminal" evidence="2">
    <location>
        <begin position="18"/>
        <end position="84"/>
    </location>
</feature>
<evidence type="ECO:0000259" key="3">
    <source>
        <dbReference type="Pfam" id="PF08223"/>
    </source>
</evidence>
<dbReference type="Gene3D" id="3.30.70.2650">
    <property type="match status" value="1"/>
</dbReference>
<gene>
    <name evidence="5" type="ORF">HCK00_06420</name>
</gene>
<dbReference type="PIRSF" id="PIRSF020623">
    <property type="entry name" value="PaaX"/>
    <property type="match status" value="1"/>
</dbReference>
<evidence type="ECO:0000259" key="2">
    <source>
        <dbReference type="Pfam" id="PF07848"/>
    </source>
</evidence>
<dbReference type="Pfam" id="PF20803">
    <property type="entry name" value="PaaX_M"/>
    <property type="match status" value="1"/>
</dbReference>
<sequence>MQGAVDPREEGAARSVRPQALMLALFGDQILGRSTTVSTGSVIAVLDRLGVSEHATRATAARMVRHGLLRSVRQGRQAFLGLTPHGSEVLRDGRSRLEADVVDHHWDGRWTLLTFSVPESRRADRHALRTRLAWAGFGMLRSGLWVSPREADVSGALAGLELLGHAQVFRAEAALWTDPARIVREAWDLPATEAAYQRFIDRWADGGPRREDGAGGAAGAAGRESAGRRAGVAAAHAPGARTDLPDLPDLPGTSGAPGGDEPDDLSRRILLTAEWLLLVRNDPRLPSALLPEEWSGVRAQRLFRALLRRLVGPADKLAGELLETTAE</sequence>